<gene>
    <name evidence="2" type="ORF">OGATHE_002747</name>
</gene>
<keyword evidence="3" id="KW-1185">Reference proteome</keyword>
<dbReference type="GO" id="GO:0003735">
    <property type="term" value="F:structural constituent of ribosome"/>
    <property type="evidence" value="ECO:0007669"/>
    <property type="project" value="InterPro"/>
</dbReference>
<organism evidence="2 3">
    <name type="scientific">Ogataea polymorpha</name>
    <dbReference type="NCBI Taxonomy" id="460523"/>
    <lineage>
        <taxon>Eukaryota</taxon>
        <taxon>Fungi</taxon>
        <taxon>Dikarya</taxon>
        <taxon>Ascomycota</taxon>
        <taxon>Saccharomycotina</taxon>
        <taxon>Pichiomycetes</taxon>
        <taxon>Pichiales</taxon>
        <taxon>Pichiaceae</taxon>
        <taxon>Ogataea</taxon>
    </lineage>
</organism>
<dbReference type="AlphaFoldDB" id="A0A1B7SLI3"/>
<evidence type="ECO:0000313" key="2">
    <source>
        <dbReference type="EMBL" id="KAH3669935.1"/>
    </source>
</evidence>
<dbReference type="GO" id="GO:0005762">
    <property type="term" value="C:mitochondrial large ribosomal subunit"/>
    <property type="evidence" value="ECO:0007669"/>
    <property type="project" value="InterPro"/>
</dbReference>
<dbReference type="Proteomes" id="UP000788993">
    <property type="component" value="Unassembled WGS sequence"/>
</dbReference>
<dbReference type="PANTHER" id="PTHR28041">
    <property type="entry name" value="54S RIBOSOMAL PROTEIN L25, MITOCHONDRIAL"/>
    <property type="match status" value="1"/>
</dbReference>
<reference evidence="2" key="2">
    <citation type="submission" date="2021-01" db="EMBL/GenBank/DDBJ databases">
        <authorList>
            <person name="Schikora-Tamarit M.A."/>
        </authorList>
    </citation>
    <scope>NUCLEOTIDE SEQUENCE</scope>
    <source>
        <strain evidence="2">NCAIM Y.01608</strain>
    </source>
</reference>
<evidence type="ECO:0000259" key="1">
    <source>
        <dbReference type="Pfam" id="PF18126"/>
    </source>
</evidence>
<dbReference type="PANTHER" id="PTHR28041:SF1">
    <property type="entry name" value="LARGE RIBOSOMAL SUBUNIT PROTEIN ML59"/>
    <property type="match status" value="1"/>
</dbReference>
<sequence length="163" mass="19039">MSKLFNLSAVEAFEKLPLKLRNFFTRYPPAPFRQYASEPTLTNAPDANPFIPNRHPVTGKVQEPVYSLRRQSDLYKLAYKFGIADLMPTLRNNKKFYAEKFETKPLLKGVLSPKGHKWERTYDERKQRIADAVAKADEVIVEAKGSKYKKRVERKLSQKKTWF</sequence>
<reference evidence="2" key="1">
    <citation type="journal article" date="2021" name="Open Biol.">
        <title>Shared evolutionary footprints suggest mitochondrial oxidative damage underlies multiple complex I losses in fungi.</title>
        <authorList>
            <person name="Schikora-Tamarit M.A."/>
            <person name="Marcet-Houben M."/>
            <person name="Nosek J."/>
            <person name="Gabaldon T."/>
        </authorList>
    </citation>
    <scope>NUCLEOTIDE SEQUENCE</scope>
    <source>
        <strain evidence="2">NCAIM Y.01608</strain>
    </source>
</reference>
<evidence type="ECO:0000313" key="3">
    <source>
        <dbReference type="Proteomes" id="UP000788993"/>
    </source>
</evidence>
<dbReference type="Pfam" id="PF18126">
    <property type="entry name" value="Mitoc_mL59"/>
    <property type="match status" value="1"/>
</dbReference>
<dbReference type="RefSeq" id="XP_018212151.1">
    <property type="nucleotide sequence ID" value="XM_018357194.1"/>
</dbReference>
<dbReference type="InterPro" id="IPR040922">
    <property type="entry name" value="Ribosomal_mL59_dom"/>
</dbReference>
<comment type="caution">
    <text evidence="2">The sequence shown here is derived from an EMBL/GenBank/DDBJ whole genome shotgun (WGS) entry which is preliminary data.</text>
</comment>
<protein>
    <recommendedName>
        <fullName evidence="1">Large ribosomal subunit protein mL59 domain-containing protein</fullName>
    </recommendedName>
</protein>
<accession>A0A1B7SLI3</accession>
<dbReference type="EMBL" id="JAEUBD010000983">
    <property type="protein sequence ID" value="KAH3669935.1"/>
    <property type="molecule type" value="Genomic_DNA"/>
</dbReference>
<feature type="domain" description="Large ribosomal subunit protein mL59" evidence="1">
    <location>
        <begin position="19"/>
        <end position="144"/>
    </location>
</feature>
<dbReference type="InterPro" id="IPR037507">
    <property type="entry name" value="Ribosomal_mL59"/>
</dbReference>
<proteinExistence type="predicted"/>
<name>A0A1B7SLI3_9ASCO</name>